<gene>
    <name evidence="1" type="primary">orf72</name>
    <name evidence="3" type="ORF">PyyeMp25</name>
</gene>
<name>I0B731_PYRYE</name>
<dbReference type="RefSeq" id="YP_006280886.1">
    <property type="nucleotide sequence ID" value="NC_017837.1"/>
</dbReference>
<geneLocation type="mitochondrion" evidence="1"/>
<evidence type="ECO:0000313" key="1">
    <source>
        <dbReference type="EMBL" id="AFH57699.1"/>
    </source>
</evidence>
<dbReference type="GeneID" id="12486825"/>
<reference evidence="2" key="2">
    <citation type="journal article" date="2015" name="Nippon Suisan Gakkai Shi">
        <title>Development of quality control and evaluation techniques for dried sheets of Asakusa-nori: Simple estimation of Pyropia tenera thallus content in dried sheets using PCR analysis.</title>
        <authorList>
            <person name="Kakinuma M."/>
            <person name="Taira T."/>
            <person name="Iwade S."/>
        </authorList>
    </citation>
    <scope>NUCLEOTIDE SEQUENCE</scope>
    <source>
        <strain evidence="2">U-51</strain>
    </source>
</reference>
<evidence type="ECO:0000313" key="3">
    <source>
        <dbReference type="EMBL" id="QGA30564.1"/>
    </source>
</evidence>
<proteinExistence type="predicted"/>
<keyword evidence="1" id="KW-0496">Mitochondrion</keyword>
<evidence type="ECO:0000313" key="2">
    <source>
        <dbReference type="EMBL" id="BAS69687.1"/>
    </source>
</evidence>
<sequence length="72" mass="8398">MRLAMKGNFTLKPDNPLVIMTSNYSLQEHVNKKFSVRDQRETALKALKTRIIEITESFDVWQTLILKCTITK</sequence>
<organism evidence="1">
    <name type="scientific">Pyropia yezoensis</name>
    <name type="common">Susabi-nori</name>
    <name type="synonym">Porphyra yezoensis</name>
    <dbReference type="NCBI Taxonomy" id="2788"/>
    <lineage>
        <taxon>Eukaryota</taxon>
        <taxon>Rhodophyta</taxon>
        <taxon>Bangiophyceae</taxon>
        <taxon>Bangiales</taxon>
        <taxon>Bangiaceae</taxon>
        <taxon>Pyropia</taxon>
    </lineage>
</organism>
<dbReference type="EMBL" id="LC047785">
    <property type="protein sequence ID" value="BAS69687.1"/>
    <property type="molecule type" value="Genomic_DNA"/>
</dbReference>
<reference evidence="3" key="3">
    <citation type="submission" date="2019-03" db="EMBL/GenBank/DDBJ databases">
        <authorList>
            <person name="Xu K."/>
            <person name="Yu X."/>
            <person name="Mao Y."/>
        </authorList>
    </citation>
    <scope>NUCLEOTIDE SEQUENCE</scope>
    <source>
        <strain evidence="3">RZ-58</strain>
    </source>
</reference>
<accession>I0B731</accession>
<dbReference type="AlphaFoldDB" id="I0B731"/>
<reference evidence="1" key="1">
    <citation type="journal article" date="2014" name="Mitochondrial DNA">
        <title>Complete mitochondrial genome of Pyropia yezoensis: reasserting the revision of genus Porphyra.</title>
        <authorList>
            <person name="Kong F."/>
            <person name="Sun P."/>
            <person name="Cao M."/>
            <person name="Wang L."/>
            <person name="Mao Y."/>
        </authorList>
    </citation>
    <scope>NUCLEOTIDE SEQUENCE</scope>
</reference>
<dbReference type="EMBL" id="MK695879">
    <property type="protein sequence ID" value="QGA30564.1"/>
    <property type="molecule type" value="Genomic_DNA"/>
</dbReference>
<dbReference type="EMBL" id="JQ736809">
    <property type="protein sequence ID" value="AFH57699.1"/>
    <property type="molecule type" value="Genomic_DNA"/>
</dbReference>
<protein>
    <submittedName>
        <fullName evidence="1">Uncharacterized protein</fullName>
    </submittedName>
</protein>